<protein>
    <recommendedName>
        <fullName evidence="2">creatine kinase</fullName>
        <ecNumber evidence="2">2.7.3.2</ecNumber>
    </recommendedName>
</protein>
<dbReference type="Proteomes" id="UP000008144">
    <property type="component" value="Unassembled WGS sequence"/>
</dbReference>
<dbReference type="AlphaFoldDB" id="F6YFT9"/>
<keyword evidence="3 8" id="KW-0808">Transferase</keyword>
<comment type="similarity">
    <text evidence="1 7 9">Belongs to the ATP:guanido phosphotransferase family.</text>
</comment>
<evidence type="ECO:0000256" key="2">
    <source>
        <dbReference type="ARBA" id="ARBA00012231"/>
    </source>
</evidence>
<dbReference type="GO" id="GO:0005615">
    <property type="term" value="C:extracellular space"/>
    <property type="evidence" value="ECO:0000318"/>
    <property type="project" value="GO_Central"/>
</dbReference>
<dbReference type="PANTHER" id="PTHR11547:SF23">
    <property type="entry name" value="CREATINE KINASE B-TYPE"/>
    <property type="match status" value="1"/>
</dbReference>
<dbReference type="InterPro" id="IPR000749">
    <property type="entry name" value="ATP-guanido_PTrfase"/>
</dbReference>
<dbReference type="GO" id="GO:0004111">
    <property type="term" value="F:creatine kinase activity"/>
    <property type="evidence" value="ECO:0000318"/>
    <property type="project" value="GO_Central"/>
</dbReference>
<dbReference type="Pfam" id="PF00217">
    <property type="entry name" value="ATP-gua_Ptrans"/>
    <property type="match status" value="1"/>
</dbReference>
<proteinExistence type="inferred from homology"/>
<evidence type="ECO:0000259" key="11">
    <source>
        <dbReference type="PROSITE" id="PS51510"/>
    </source>
</evidence>
<keyword evidence="4 8" id="KW-0547">Nucleotide-binding</keyword>
<reference evidence="13" key="1">
    <citation type="journal article" date="2002" name="Science">
        <title>The draft genome of Ciona intestinalis: insights into chordate and vertebrate origins.</title>
        <authorList>
            <person name="Dehal P."/>
            <person name="Satou Y."/>
            <person name="Campbell R.K."/>
            <person name="Chapman J."/>
            <person name="Degnan B."/>
            <person name="De Tomaso A."/>
            <person name="Davidson B."/>
            <person name="Di Gregorio A."/>
            <person name="Gelpke M."/>
            <person name="Goodstein D.M."/>
            <person name="Harafuji N."/>
            <person name="Hastings K.E."/>
            <person name="Ho I."/>
            <person name="Hotta K."/>
            <person name="Huang W."/>
            <person name="Kawashima T."/>
            <person name="Lemaire P."/>
            <person name="Martinez D."/>
            <person name="Meinertzhagen I.A."/>
            <person name="Necula S."/>
            <person name="Nonaka M."/>
            <person name="Putnam N."/>
            <person name="Rash S."/>
            <person name="Saiga H."/>
            <person name="Satake M."/>
            <person name="Terry A."/>
            <person name="Yamada L."/>
            <person name="Wang H.G."/>
            <person name="Awazu S."/>
            <person name="Azumi K."/>
            <person name="Boore J."/>
            <person name="Branno M."/>
            <person name="Chin-Bow S."/>
            <person name="DeSantis R."/>
            <person name="Doyle S."/>
            <person name="Francino P."/>
            <person name="Keys D.N."/>
            <person name="Haga S."/>
            <person name="Hayashi H."/>
            <person name="Hino K."/>
            <person name="Imai K.S."/>
            <person name="Inaba K."/>
            <person name="Kano S."/>
            <person name="Kobayashi K."/>
            <person name="Kobayashi M."/>
            <person name="Lee B.I."/>
            <person name="Makabe K.W."/>
            <person name="Manohar C."/>
            <person name="Matassi G."/>
            <person name="Medina M."/>
            <person name="Mochizuki Y."/>
            <person name="Mount S."/>
            <person name="Morishita T."/>
            <person name="Miura S."/>
            <person name="Nakayama A."/>
            <person name="Nishizaka S."/>
            <person name="Nomoto H."/>
            <person name="Ohta F."/>
            <person name="Oishi K."/>
            <person name="Rigoutsos I."/>
            <person name="Sano M."/>
            <person name="Sasaki A."/>
            <person name="Sasakura Y."/>
            <person name="Shoguchi E."/>
            <person name="Shin-i T."/>
            <person name="Spagnuolo A."/>
            <person name="Stainier D."/>
            <person name="Suzuki M.M."/>
            <person name="Tassy O."/>
            <person name="Takatori N."/>
            <person name="Tokuoka M."/>
            <person name="Yagi K."/>
            <person name="Yoshizaki F."/>
            <person name="Wada S."/>
            <person name="Zhang C."/>
            <person name="Hyatt P.D."/>
            <person name="Larimer F."/>
            <person name="Detter C."/>
            <person name="Doggett N."/>
            <person name="Glavina T."/>
            <person name="Hawkins T."/>
            <person name="Richardson P."/>
            <person name="Lucas S."/>
            <person name="Kohara Y."/>
            <person name="Levine M."/>
            <person name="Satoh N."/>
            <person name="Rokhsar D.S."/>
        </authorList>
    </citation>
    <scope>NUCLEOTIDE SEQUENCE [LARGE SCALE GENOMIC DNA]</scope>
</reference>
<dbReference type="InParanoid" id="F6YFT9"/>
<dbReference type="PROSITE" id="PS00112">
    <property type="entry name" value="PHOSPHAGEN_KINASE"/>
    <property type="match status" value="1"/>
</dbReference>
<evidence type="ECO:0000256" key="8">
    <source>
        <dbReference type="PROSITE-ProRule" id="PRU00843"/>
    </source>
</evidence>
<dbReference type="FunFam" id="3.30.590.10:FF:000014">
    <property type="entry name" value="arginine kinase"/>
    <property type="match status" value="1"/>
</dbReference>
<dbReference type="InterPro" id="IPR022415">
    <property type="entry name" value="ATP-guanido_PTrfase_AS"/>
</dbReference>
<evidence type="ECO:0000259" key="10">
    <source>
        <dbReference type="PROSITE" id="PS51509"/>
    </source>
</evidence>
<dbReference type="FunFam" id="1.10.135.10:FF:000005">
    <property type="entry name" value="Glycocyamine kinase beta chain"/>
    <property type="match status" value="1"/>
</dbReference>
<dbReference type="InterPro" id="IPR022414">
    <property type="entry name" value="ATP-guanido_PTrfase_cat"/>
</dbReference>
<reference evidence="12" key="3">
    <citation type="submission" date="2025-09" db="UniProtKB">
        <authorList>
            <consortium name="Ensembl"/>
        </authorList>
    </citation>
    <scope>IDENTIFICATION</scope>
</reference>
<feature type="binding site" evidence="8">
    <location>
        <begin position="284"/>
        <end position="288"/>
    </location>
    <ligand>
        <name>ATP</name>
        <dbReference type="ChEBI" id="CHEBI:30616"/>
    </ligand>
</feature>
<keyword evidence="5 8" id="KW-0418">Kinase</keyword>
<dbReference type="GO" id="GO:0005524">
    <property type="term" value="F:ATP binding"/>
    <property type="evidence" value="ECO:0007669"/>
    <property type="project" value="UniProtKB-UniRule"/>
</dbReference>
<evidence type="ECO:0000256" key="4">
    <source>
        <dbReference type="ARBA" id="ARBA00022741"/>
    </source>
</evidence>
<dbReference type="InterPro" id="IPR036802">
    <property type="entry name" value="ATP-guanido_PTrfase_N_sf"/>
</dbReference>
<evidence type="ECO:0000256" key="6">
    <source>
        <dbReference type="ARBA" id="ARBA00022840"/>
    </source>
</evidence>
<keyword evidence="13" id="KW-1185">Reference proteome</keyword>
<dbReference type="InterPro" id="IPR022413">
    <property type="entry name" value="ATP-guanido_PTrfase_N"/>
</dbReference>
<sequence length="367" mass="41233">VNSSMAHRLFTAEEEYPDLENHHSHMAHCLTETVYKQLRGVETDSGFTIDDVIQLGVDNPGEPYLMPAGCIAGDEESYRAFSAFFDQVLEARHNGFKKNDVSRNNTMSENVKGGDFDGKYALTSYVTSRRNVKGFALPGHFTRGERRKVEAIAKSALSGCDGEFGGQYFSIKGSSDKDLEQLAVVFKQPISATSQPTIFARDWPDSRGFWYNAKKNFLVKVNEEDHLSVLSTETGGNLVPSFRRWVEGVAAIENGVKKSGNEFMHDERYGYIATCPTNVGTSLKVGVVLKIPKMMKYCRLEEALMRLRLEKIDLGDCVDVSNIDRIGLTEVEILELVIEGVQFLIDCEERLEKGQKIEKYVNILRQK</sequence>
<dbReference type="HOGENOM" id="CLU_019868_4_2_1"/>
<dbReference type="Gene3D" id="3.30.590.10">
    <property type="entry name" value="Glutamine synthetase/guanido kinase, catalytic domain"/>
    <property type="match status" value="1"/>
</dbReference>
<evidence type="ECO:0000313" key="12">
    <source>
        <dbReference type="Ensembl" id="ENSCINP00000008791.3"/>
    </source>
</evidence>
<name>F6YFT9_CIOIN</name>
<feature type="domain" description="Phosphagen kinase C-terminal" evidence="11">
    <location>
        <begin position="120"/>
        <end position="351"/>
    </location>
</feature>
<dbReference type="PROSITE" id="PS51509">
    <property type="entry name" value="PHOSPHAGEN_KINASE_N"/>
    <property type="match status" value="1"/>
</dbReference>
<organism evidence="12 13">
    <name type="scientific">Ciona intestinalis</name>
    <name type="common">Transparent sea squirt</name>
    <name type="synonym">Ascidia intestinalis</name>
    <dbReference type="NCBI Taxonomy" id="7719"/>
    <lineage>
        <taxon>Eukaryota</taxon>
        <taxon>Metazoa</taxon>
        <taxon>Chordata</taxon>
        <taxon>Tunicata</taxon>
        <taxon>Ascidiacea</taxon>
        <taxon>Phlebobranchia</taxon>
        <taxon>Cionidae</taxon>
        <taxon>Ciona</taxon>
    </lineage>
</organism>
<evidence type="ECO:0000313" key="13">
    <source>
        <dbReference type="Proteomes" id="UP000008144"/>
    </source>
</evidence>
<dbReference type="Gene3D" id="1.10.135.10">
    <property type="entry name" value="ATP:guanido phosphotransferase, N-terminal domain"/>
    <property type="match status" value="1"/>
</dbReference>
<evidence type="ECO:0000256" key="9">
    <source>
        <dbReference type="RuleBase" id="RU000505"/>
    </source>
</evidence>
<accession>F6YFT9</accession>
<dbReference type="GeneTree" id="ENSGT00950000182772"/>
<dbReference type="SUPFAM" id="SSF55931">
    <property type="entry name" value="Glutamine synthetase/guanido kinase"/>
    <property type="match status" value="1"/>
</dbReference>
<dbReference type="PROSITE" id="PS51510">
    <property type="entry name" value="PHOSPHAGEN_KINASE_C"/>
    <property type="match status" value="1"/>
</dbReference>
<comment type="caution">
    <text evidence="8">Lacks conserved residue(s) required for the propagation of feature annotation.</text>
</comment>
<dbReference type="Ensembl" id="ENSCINT00000008791.3">
    <property type="protein sequence ID" value="ENSCINP00000008791.3"/>
    <property type="gene ID" value="ENSCING00000004256.3"/>
</dbReference>
<feature type="binding site" evidence="8">
    <location>
        <begin position="123"/>
        <end position="127"/>
    </location>
    <ligand>
        <name>ATP</name>
        <dbReference type="ChEBI" id="CHEBI:30616"/>
    </ligand>
</feature>
<evidence type="ECO:0000256" key="5">
    <source>
        <dbReference type="ARBA" id="ARBA00022777"/>
    </source>
</evidence>
<evidence type="ECO:0000256" key="1">
    <source>
        <dbReference type="ARBA" id="ARBA00006798"/>
    </source>
</evidence>
<feature type="domain" description="Phosphagen kinase N-terminal" evidence="10">
    <location>
        <begin position="8"/>
        <end position="94"/>
    </location>
</feature>
<reference evidence="12" key="2">
    <citation type="submission" date="2025-08" db="UniProtKB">
        <authorList>
            <consortium name="Ensembl"/>
        </authorList>
    </citation>
    <scope>IDENTIFICATION</scope>
</reference>
<keyword evidence="6 8" id="KW-0067">ATP-binding</keyword>
<evidence type="ECO:0000256" key="7">
    <source>
        <dbReference type="PROSITE-ProRule" id="PRU00842"/>
    </source>
</evidence>
<dbReference type="SUPFAM" id="SSF48034">
    <property type="entry name" value="Guanido kinase N-terminal domain"/>
    <property type="match status" value="1"/>
</dbReference>
<dbReference type="OMA" id="VQFLIDC"/>
<evidence type="ECO:0000256" key="3">
    <source>
        <dbReference type="ARBA" id="ARBA00022679"/>
    </source>
</evidence>
<feature type="binding site" evidence="8">
    <location>
        <begin position="310"/>
        <end position="315"/>
    </location>
    <ligand>
        <name>ATP</name>
        <dbReference type="ChEBI" id="CHEBI:30616"/>
    </ligand>
</feature>
<dbReference type="PANTHER" id="PTHR11547">
    <property type="entry name" value="ARGININE OR CREATINE KINASE"/>
    <property type="match status" value="1"/>
</dbReference>
<dbReference type="Pfam" id="PF02807">
    <property type="entry name" value="ATP-gua_PtransN"/>
    <property type="match status" value="1"/>
</dbReference>
<dbReference type="EC" id="2.7.3.2" evidence="2"/>
<dbReference type="GO" id="GO:0046314">
    <property type="term" value="P:phosphocreatine biosynthetic process"/>
    <property type="evidence" value="ECO:0000318"/>
    <property type="project" value="GO_Central"/>
</dbReference>
<dbReference type="InterPro" id="IPR014746">
    <property type="entry name" value="Gln_synth/guanido_kin_cat_dom"/>
</dbReference>
<dbReference type="STRING" id="7719.ENSCINP00000008791"/>